<protein>
    <submittedName>
        <fullName evidence="3">Uncharacterized protein LOC105053449</fullName>
    </submittedName>
</protein>
<evidence type="ECO:0000313" key="3">
    <source>
        <dbReference type="RefSeq" id="XP_010932905.1"/>
    </source>
</evidence>
<dbReference type="GeneID" id="105053449"/>
<keyword evidence="1" id="KW-1133">Transmembrane helix</keyword>
<feature type="transmembrane region" description="Helical" evidence="1">
    <location>
        <begin position="21"/>
        <end position="48"/>
    </location>
</feature>
<dbReference type="OrthoDB" id="590545at2759"/>
<dbReference type="InParanoid" id="A0A6I9RW79"/>
<reference evidence="3" key="1">
    <citation type="submission" date="2025-08" db="UniProtKB">
        <authorList>
            <consortium name="RefSeq"/>
        </authorList>
    </citation>
    <scope>IDENTIFICATION</scope>
</reference>
<dbReference type="InterPro" id="IPR045501">
    <property type="entry name" value="DUF6490"/>
</dbReference>
<gene>
    <name evidence="3" type="primary">LOC105053449</name>
</gene>
<dbReference type="PANTHER" id="PTHR46610">
    <property type="entry name" value="OS05G0181300 PROTEIN"/>
    <property type="match status" value="1"/>
</dbReference>
<feature type="transmembrane region" description="Helical" evidence="1">
    <location>
        <begin position="92"/>
        <end position="111"/>
    </location>
</feature>
<dbReference type="Pfam" id="PF20100">
    <property type="entry name" value="DUF6490"/>
    <property type="match status" value="1"/>
</dbReference>
<feature type="transmembrane region" description="Helical" evidence="1">
    <location>
        <begin position="54"/>
        <end position="72"/>
    </location>
</feature>
<dbReference type="KEGG" id="egu:105053449"/>
<dbReference type="PANTHER" id="PTHR46610:SF20">
    <property type="entry name" value="OS05G0181300 PROTEIN"/>
    <property type="match status" value="1"/>
</dbReference>
<proteinExistence type="predicted"/>
<keyword evidence="1" id="KW-0472">Membrane</keyword>
<dbReference type="AlphaFoldDB" id="A0A6I9RW79"/>
<name>A0A6I9RW79_ELAGV</name>
<keyword evidence="2" id="KW-1185">Reference proteome</keyword>
<keyword evidence="1" id="KW-0812">Transmembrane</keyword>
<evidence type="ECO:0000256" key="1">
    <source>
        <dbReference type="SAM" id="Phobius"/>
    </source>
</evidence>
<accession>A0A6I9RW79</accession>
<dbReference type="RefSeq" id="XP_010932905.1">
    <property type="nucleotide sequence ID" value="XM_010934603.2"/>
</dbReference>
<evidence type="ECO:0000313" key="2">
    <source>
        <dbReference type="Proteomes" id="UP000504607"/>
    </source>
</evidence>
<organism evidence="2 3">
    <name type="scientific">Elaeis guineensis var. tenera</name>
    <name type="common">Oil palm</name>
    <dbReference type="NCBI Taxonomy" id="51953"/>
    <lineage>
        <taxon>Eukaryota</taxon>
        <taxon>Viridiplantae</taxon>
        <taxon>Streptophyta</taxon>
        <taxon>Embryophyta</taxon>
        <taxon>Tracheophyta</taxon>
        <taxon>Spermatophyta</taxon>
        <taxon>Magnoliopsida</taxon>
        <taxon>Liliopsida</taxon>
        <taxon>Arecaceae</taxon>
        <taxon>Arecoideae</taxon>
        <taxon>Cocoseae</taxon>
        <taxon>Elaeidinae</taxon>
        <taxon>Elaeis</taxon>
    </lineage>
</organism>
<sequence>MASKPNPKLPEPSSSSRFKPVITRLFDLLPAIGFLFLTVNVVTAAYHARHDPGTLVFVLWSYVNLLLLFWCLKKFENLRTDCPPPAEKRERLKVAIWVLSTALNLTFAWRVAGIMPLALAVVIWAMSGFLAVAGFYGLFIYKDGNGDLDEPEFQELSPDEKV</sequence>
<dbReference type="Proteomes" id="UP000504607">
    <property type="component" value="Chromosome 10"/>
</dbReference>
<feature type="transmembrane region" description="Helical" evidence="1">
    <location>
        <begin position="117"/>
        <end position="141"/>
    </location>
</feature>